<accession>A0A3N4ITF1</accession>
<feature type="region of interest" description="Disordered" evidence="1">
    <location>
        <begin position="1"/>
        <end position="21"/>
    </location>
</feature>
<feature type="non-terminal residue" evidence="2">
    <location>
        <position position="1"/>
    </location>
</feature>
<organism evidence="2 3">
    <name type="scientific">Choiromyces venosus 120613-1</name>
    <dbReference type="NCBI Taxonomy" id="1336337"/>
    <lineage>
        <taxon>Eukaryota</taxon>
        <taxon>Fungi</taxon>
        <taxon>Dikarya</taxon>
        <taxon>Ascomycota</taxon>
        <taxon>Pezizomycotina</taxon>
        <taxon>Pezizomycetes</taxon>
        <taxon>Pezizales</taxon>
        <taxon>Tuberaceae</taxon>
        <taxon>Choiromyces</taxon>
    </lineage>
</organism>
<gene>
    <name evidence="2" type="ORF">L873DRAFT_1823476</name>
</gene>
<protein>
    <submittedName>
        <fullName evidence="2">Uncharacterized protein</fullName>
    </submittedName>
</protein>
<evidence type="ECO:0000313" key="3">
    <source>
        <dbReference type="Proteomes" id="UP000276215"/>
    </source>
</evidence>
<dbReference type="Proteomes" id="UP000276215">
    <property type="component" value="Unassembled WGS sequence"/>
</dbReference>
<evidence type="ECO:0000256" key="1">
    <source>
        <dbReference type="SAM" id="MobiDB-lite"/>
    </source>
</evidence>
<evidence type="ECO:0000313" key="2">
    <source>
        <dbReference type="EMBL" id="RPA89086.1"/>
    </source>
</evidence>
<proteinExistence type="predicted"/>
<dbReference type="AlphaFoldDB" id="A0A3N4ITF1"/>
<dbReference type="EMBL" id="ML120614">
    <property type="protein sequence ID" value="RPA89086.1"/>
    <property type="molecule type" value="Genomic_DNA"/>
</dbReference>
<feature type="compositionally biased region" description="Polar residues" evidence="1">
    <location>
        <begin position="1"/>
        <end position="18"/>
    </location>
</feature>
<sequence length="60" mass="7067">IPPGRTHSSNNSDATVQPSPEADNIQWEELIGIWNQYMWRTLLVVRRMIGKRMEMTRKNI</sequence>
<keyword evidence="3" id="KW-1185">Reference proteome</keyword>
<reference evidence="2 3" key="1">
    <citation type="journal article" date="2018" name="Nat. Ecol. Evol.">
        <title>Pezizomycetes genomes reveal the molecular basis of ectomycorrhizal truffle lifestyle.</title>
        <authorList>
            <person name="Murat C."/>
            <person name="Payen T."/>
            <person name="Noel B."/>
            <person name="Kuo A."/>
            <person name="Morin E."/>
            <person name="Chen J."/>
            <person name="Kohler A."/>
            <person name="Krizsan K."/>
            <person name="Balestrini R."/>
            <person name="Da Silva C."/>
            <person name="Montanini B."/>
            <person name="Hainaut M."/>
            <person name="Levati E."/>
            <person name="Barry K.W."/>
            <person name="Belfiori B."/>
            <person name="Cichocki N."/>
            <person name="Clum A."/>
            <person name="Dockter R.B."/>
            <person name="Fauchery L."/>
            <person name="Guy J."/>
            <person name="Iotti M."/>
            <person name="Le Tacon F."/>
            <person name="Lindquist E.A."/>
            <person name="Lipzen A."/>
            <person name="Malagnac F."/>
            <person name="Mello A."/>
            <person name="Molinier V."/>
            <person name="Miyauchi S."/>
            <person name="Poulain J."/>
            <person name="Riccioni C."/>
            <person name="Rubini A."/>
            <person name="Sitrit Y."/>
            <person name="Splivallo R."/>
            <person name="Traeger S."/>
            <person name="Wang M."/>
            <person name="Zifcakova L."/>
            <person name="Wipf D."/>
            <person name="Zambonelli A."/>
            <person name="Paolocci F."/>
            <person name="Nowrousian M."/>
            <person name="Ottonello S."/>
            <person name="Baldrian P."/>
            <person name="Spatafora J.W."/>
            <person name="Henrissat B."/>
            <person name="Nagy L.G."/>
            <person name="Aury J.M."/>
            <person name="Wincker P."/>
            <person name="Grigoriev I.V."/>
            <person name="Bonfante P."/>
            <person name="Martin F.M."/>
        </authorList>
    </citation>
    <scope>NUCLEOTIDE SEQUENCE [LARGE SCALE GENOMIC DNA]</scope>
    <source>
        <strain evidence="2 3">120613-1</strain>
    </source>
</reference>
<name>A0A3N4ITF1_9PEZI</name>